<dbReference type="RefSeq" id="WP_377343992.1">
    <property type="nucleotide sequence ID" value="NZ_JBHLUE010000034.1"/>
</dbReference>
<dbReference type="Pfam" id="PF11937">
    <property type="entry name" value="DUF3455"/>
    <property type="match status" value="1"/>
</dbReference>
<proteinExistence type="predicted"/>
<evidence type="ECO:0000313" key="2">
    <source>
        <dbReference type="Proteomes" id="UP001589894"/>
    </source>
</evidence>
<keyword evidence="2" id="KW-1185">Reference proteome</keyword>
<dbReference type="PANTHER" id="PTHR35567:SF1">
    <property type="entry name" value="CONSERVED FUNGAL PROTEIN (AFU_ORTHOLOGUE AFUA_1G14230)"/>
    <property type="match status" value="1"/>
</dbReference>
<dbReference type="EMBL" id="JBHLUE010000034">
    <property type="protein sequence ID" value="MFC0568486.1"/>
    <property type="molecule type" value="Genomic_DNA"/>
</dbReference>
<protein>
    <submittedName>
        <fullName evidence="1">DUF3455 domain-containing protein</fullName>
    </submittedName>
</protein>
<gene>
    <name evidence="1" type="ORF">ACFFHU_30660</name>
</gene>
<dbReference type="Proteomes" id="UP001589894">
    <property type="component" value="Unassembled WGS sequence"/>
</dbReference>
<sequence length="221" mass="22263">MTIGEFVRARWARIVGIGLAAVLVVVGGQQAGLAATPRGLPAPPAAPAVPAAGALPAVPAAGPAMPAQPGNQSVSVPPALDPPPGQVLRARFFAAGTQVYRCADGAWTFVEPAANLVGWQTDPVRPRTAIHFRGPSWESTEDGSLVEARAVASVPAPAPGTIPQLLLQATANRGTGIFGQVSYVQRLATSGGAAPAGGCAAGATTGVPYRAEYRFYVPGSA</sequence>
<dbReference type="InterPro" id="IPR021851">
    <property type="entry name" value="DUF3455"/>
</dbReference>
<dbReference type="PANTHER" id="PTHR35567">
    <property type="entry name" value="MALATE DEHYDROGENASE (AFU_ORTHOLOGUE AFUA_2G13800)"/>
    <property type="match status" value="1"/>
</dbReference>
<evidence type="ECO:0000313" key="1">
    <source>
        <dbReference type="EMBL" id="MFC0568486.1"/>
    </source>
</evidence>
<name>A0ABV6P620_9ACTN</name>
<comment type="caution">
    <text evidence="1">The sequence shown here is derived from an EMBL/GenBank/DDBJ whole genome shotgun (WGS) entry which is preliminary data.</text>
</comment>
<accession>A0ABV6P620</accession>
<organism evidence="1 2">
    <name type="scientific">Plantactinospora siamensis</name>
    <dbReference type="NCBI Taxonomy" id="555372"/>
    <lineage>
        <taxon>Bacteria</taxon>
        <taxon>Bacillati</taxon>
        <taxon>Actinomycetota</taxon>
        <taxon>Actinomycetes</taxon>
        <taxon>Micromonosporales</taxon>
        <taxon>Micromonosporaceae</taxon>
        <taxon>Plantactinospora</taxon>
    </lineage>
</organism>
<reference evidence="1 2" key="1">
    <citation type="submission" date="2024-09" db="EMBL/GenBank/DDBJ databases">
        <authorList>
            <person name="Sun Q."/>
            <person name="Mori K."/>
        </authorList>
    </citation>
    <scope>NUCLEOTIDE SEQUENCE [LARGE SCALE GENOMIC DNA]</scope>
    <source>
        <strain evidence="1 2">TBRC 2205</strain>
    </source>
</reference>